<evidence type="ECO:0000313" key="1">
    <source>
        <dbReference type="EMBL" id="RRC91013.1"/>
    </source>
</evidence>
<dbReference type="EMBL" id="RJML01000001">
    <property type="protein sequence ID" value="RSI12245.1"/>
    <property type="molecule type" value="Genomic_DNA"/>
</dbReference>
<gene>
    <name evidence="3" type="ORF">D8869_05340</name>
    <name evidence="2" type="ORF">D8887_01040</name>
    <name evidence="1" type="ORF">EII39_09565</name>
</gene>
<dbReference type="Proteomes" id="UP000277597">
    <property type="component" value="Unassembled WGS sequence"/>
</dbReference>
<dbReference type="EMBL" id="RJND01000003">
    <property type="protein sequence ID" value="RSI52879.1"/>
    <property type="molecule type" value="Genomic_DNA"/>
</dbReference>
<sequence>MPSVIEELPRKIAYTVVKVFGFCKQKIMEYQQQQLEEEKQRRWNNFLGQTRFKLMKLVKEQISDDQFDYELQPDFENQEIIQADGSKSIYRIRIEDKKVPICEFDKAGREFQVACIVFRFTIFGELDSDILLKMKEKWVYYMKNNGLYGIADTYKKDDLHRLVFIIYEKINERAVKSALFHLKNSQNY</sequence>
<dbReference type="AlphaFoldDB" id="A0A3P1S1K1"/>
<name>A0A3P1S1K1_STRSA</name>
<reference evidence="1 5" key="1">
    <citation type="submission" date="2018-11" db="EMBL/GenBank/DDBJ databases">
        <title>Genomes From Bacteria Associated with the Canine Oral Cavity: a Test Case for Automated Genome-Based Taxonomic Assignment.</title>
        <authorList>
            <person name="Coil D.A."/>
            <person name="Jospin G."/>
            <person name="Darling A.E."/>
            <person name="Wallis C."/>
            <person name="Davis I.J."/>
            <person name="Harris S."/>
            <person name="Eisen J.A."/>
            <person name="Holcombe L.J."/>
            <person name="O'Flynn C."/>
        </authorList>
    </citation>
    <scope>NUCLEOTIDE SEQUENCE [LARGE SCALE GENOMIC DNA]</scope>
    <source>
        <strain evidence="1 5">OH953</strain>
    </source>
</reference>
<evidence type="ECO:0000313" key="6">
    <source>
        <dbReference type="Proteomes" id="UP000280406"/>
    </source>
</evidence>
<evidence type="ECO:0000313" key="3">
    <source>
        <dbReference type="EMBL" id="RSI52879.1"/>
    </source>
</evidence>
<evidence type="ECO:0000313" key="2">
    <source>
        <dbReference type="EMBL" id="RSI12245.1"/>
    </source>
</evidence>
<comment type="caution">
    <text evidence="1">The sequence shown here is derived from an EMBL/GenBank/DDBJ whole genome shotgun (WGS) entry which is preliminary data.</text>
</comment>
<evidence type="ECO:0000313" key="5">
    <source>
        <dbReference type="Proteomes" id="UP000277597"/>
    </source>
</evidence>
<dbReference type="Proteomes" id="UP000280406">
    <property type="component" value="Unassembled WGS sequence"/>
</dbReference>
<dbReference type="Proteomes" id="UP000269317">
    <property type="component" value="Unassembled WGS sequence"/>
</dbReference>
<organism evidence="1 5">
    <name type="scientific">Streptococcus sanguinis</name>
    <dbReference type="NCBI Taxonomy" id="1305"/>
    <lineage>
        <taxon>Bacteria</taxon>
        <taxon>Bacillati</taxon>
        <taxon>Bacillota</taxon>
        <taxon>Bacilli</taxon>
        <taxon>Lactobacillales</taxon>
        <taxon>Streptococcaceae</taxon>
        <taxon>Streptococcus</taxon>
    </lineage>
</organism>
<dbReference type="RefSeq" id="WP_124765717.1">
    <property type="nucleotide sequence ID" value="NZ_CP076614.1"/>
</dbReference>
<proteinExistence type="predicted"/>
<dbReference type="EMBL" id="RQZI01000012">
    <property type="protein sequence ID" value="RRC91013.1"/>
    <property type="molecule type" value="Genomic_DNA"/>
</dbReference>
<protein>
    <submittedName>
        <fullName evidence="1">Uncharacterized protein</fullName>
    </submittedName>
</protein>
<reference evidence="4 6" key="2">
    <citation type="submission" date="2018-11" db="EMBL/GenBank/DDBJ databases">
        <title>Species Designations Belie Phenotypic and Genotypic Heterogeneity in Oral Streptococci.</title>
        <authorList>
            <person name="Velsko I."/>
        </authorList>
    </citation>
    <scope>NUCLEOTIDE SEQUENCE [LARGE SCALE GENOMIC DNA]</scope>
    <source>
        <strain evidence="3 6">BCC37</strain>
        <strain evidence="2 4">KLC03</strain>
    </source>
</reference>
<evidence type="ECO:0000313" key="4">
    <source>
        <dbReference type="Proteomes" id="UP000269317"/>
    </source>
</evidence>
<accession>A0A3P1S1K1</accession>